<protein>
    <submittedName>
        <fullName evidence="1">Uncharacterized protein</fullName>
    </submittedName>
</protein>
<name>A0A917DA29_9FLAO</name>
<evidence type="ECO:0000313" key="1">
    <source>
        <dbReference type="EMBL" id="GGD18387.1"/>
    </source>
</evidence>
<dbReference type="Proteomes" id="UP000625735">
    <property type="component" value="Unassembled WGS sequence"/>
</dbReference>
<gene>
    <name evidence="1" type="ORF">GCM10011343_06300</name>
</gene>
<accession>A0A917DA29</accession>
<reference evidence="1" key="2">
    <citation type="submission" date="2020-09" db="EMBL/GenBank/DDBJ databases">
        <authorList>
            <person name="Sun Q."/>
            <person name="Zhou Y."/>
        </authorList>
    </citation>
    <scope>NUCLEOTIDE SEQUENCE</scope>
    <source>
        <strain evidence="1">CGMCC 1.12506</strain>
    </source>
</reference>
<keyword evidence="2" id="KW-1185">Reference proteome</keyword>
<sequence>MFSSTRTILFESEKKVIKIQYSVGAINHYSYKITDLKYISVFLNPSSKQFEINLWYKKNKHIKLALFKHFEIAFDCGLKFSNILDIDLLDATQKGNFKWVDKSNSQ</sequence>
<proteinExistence type="predicted"/>
<reference evidence="1" key="1">
    <citation type="journal article" date="2014" name="Int. J. Syst. Evol. Microbiol.">
        <title>Complete genome sequence of Corynebacterium casei LMG S-19264T (=DSM 44701T), isolated from a smear-ripened cheese.</title>
        <authorList>
            <consortium name="US DOE Joint Genome Institute (JGI-PGF)"/>
            <person name="Walter F."/>
            <person name="Albersmeier A."/>
            <person name="Kalinowski J."/>
            <person name="Ruckert C."/>
        </authorList>
    </citation>
    <scope>NUCLEOTIDE SEQUENCE</scope>
    <source>
        <strain evidence="1">CGMCC 1.12506</strain>
    </source>
</reference>
<comment type="caution">
    <text evidence="1">The sequence shown here is derived from an EMBL/GenBank/DDBJ whole genome shotgun (WGS) entry which is preliminary data.</text>
</comment>
<organism evidence="1 2">
    <name type="scientific">Flavobacterium orientale</name>
    <dbReference type="NCBI Taxonomy" id="1756020"/>
    <lineage>
        <taxon>Bacteria</taxon>
        <taxon>Pseudomonadati</taxon>
        <taxon>Bacteroidota</taxon>
        <taxon>Flavobacteriia</taxon>
        <taxon>Flavobacteriales</taxon>
        <taxon>Flavobacteriaceae</taxon>
        <taxon>Flavobacterium</taxon>
    </lineage>
</organism>
<dbReference type="AlphaFoldDB" id="A0A917DA29"/>
<evidence type="ECO:0000313" key="2">
    <source>
        <dbReference type="Proteomes" id="UP000625735"/>
    </source>
</evidence>
<dbReference type="EMBL" id="BMFG01000002">
    <property type="protein sequence ID" value="GGD18387.1"/>
    <property type="molecule type" value="Genomic_DNA"/>
</dbReference>